<geneLocation type="plasmid" evidence="2 3">
    <name>1</name>
</geneLocation>
<feature type="domain" description="ChrR-like cupin" evidence="1">
    <location>
        <begin position="193"/>
        <end position="289"/>
    </location>
</feature>
<keyword evidence="3" id="KW-1185">Reference proteome</keyword>
<dbReference type="HOGENOM" id="CLU_997074_0_0_0"/>
<reference evidence="2 3" key="1">
    <citation type="journal article" date="2014" name="Genome Announc.">
        <title>Genome Sequence and Methylome of Soil Bacterium Gemmatirosa kalamazoonensis KBS708T, a Member of the Rarely Cultivated Gemmatimonadetes Phylum.</title>
        <authorList>
            <person name="Debruyn J.M."/>
            <person name="Radosevich M."/>
            <person name="Wommack K.E."/>
            <person name="Polson S.W."/>
            <person name="Hauser L.J."/>
            <person name="Fawaz M.N."/>
            <person name="Korlach J."/>
            <person name="Tsai Y.C."/>
        </authorList>
    </citation>
    <scope>NUCLEOTIDE SEQUENCE [LARGE SCALE GENOMIC DNA]</scope>
    <source>
        <strain evidence="2 3">KBS708</strain>
        <plasmid evidence="3">Plasmid 1</plasmid>
    </source>
</reference>
<dbReference type="EMBL" id="CP007129">
    <property type="protein sequence ID" value="AHG92946.1"/>
    <property type="molecule type" value="Genomic_DNA"/>
</dbReference>
<dbReference type="SUPFAM" id="SSF51182">
    <property type="entry name" value="RmlC-like cupins"/>
    <property type="match status" value="2"/>
</dbReference>
<keyword evidence="2" id="KW-0614">Plasmid</keyword>
<dbReference type="Proteomes" id="UP000019151">
    <property type="component" value="Plasmid 1"/>
</dbReference>
<sequence length="292" mass="30544">MADRVPPDPTVPSPPPDEVDAALAVLGLGDGVPNDAARELVALATAGVALADTPTPETIVPVAPPAGLRARLLDRIRREQRFQFVHADEGQWTALPTGGGHAKLLYDGGRPGERTRLLRLPAGDTGDALADLHDPALLVVAGELWRGDVRCAPGDFAQSVPNDGAQSWRAATPATVLVVERGVAPAAARRAAMIPAGASGWRTMAPGTRVRPLAGGPAESVDVMLLEMDAGSVLPEHEHGGLEEIFLLRGSCRAQGRSIRAGDYHRAAHGSEHEDTTTDEGCLMLVVLRKAA</sequence>
<accession>W0RQE3</accession>
<evidence type="ECO:0000259" key="1">
    <source>
        <dbReference type="Pfam" id="PF12973"/>
    </source>
</evidence>
<dbReference type="KEGG" id="gba:J421_5411"/>
<proteinExistence type="predicted"/>
<dbReference type="Gene3D" id="2.60.120.10">
    <property type="entry name" value="Jelly Rolls"/>
    <property type="match status" value="2"/>
</dbReference>
<dbReference type="InterPro" id="IPR025979">
    <property type="entry name" value="ChrR-like_cupin_dom"/>
</dbReference>
<evidence type="ECO:0000313" key="3">
    <source>
        <dbReference type="Proteomes" id="UP000019151"/>
    </source>
</evidence>
<dbReference type="Pfam" id="PF12973">
    <property type="entry name" value="Cupin_7"/>
    <property type="match status" value="1"/>
</dbReference>
<dbReference type="InterPro" id="IPR014710">
    <property type="entry name" value="RmlC-like_jellyroll"/>
</dbReference>
<gene>
    <name evidence="2" type="ORF">J421_5411</name>
</gene>
<dbReference type="InParanoid" id="W0RQE3"/>
<protein>
    <submittedName>
        <fullName evidence="2">ChrR-like cupin domain protein</fullName>
    </submittedName>
</protein>
<evidence type="ECO:0000313" key="2">
    <source>
        <dbReference type="EMBL" id="AHG92946.1"/>
    </source>
</evidence>
<dbReference type="InterPro" id="IPR011051">
    <property type="entry name" value="RmlC_Cupin_sf"/>
</dbReference>
<name>W0RQE3_9BACT</name>
<dbReference type="AlphaFoldDB" id="W0RQE3"/>
<organism evidence="2 3">
    <name type="scientific">Gemmatirosa kalamazoonensis</name>
    <dbReference type="NCBI Taxonomy" id="861299"/>
    <lineage>
        <taxon>Bacteria</taxon>
        <taxon>Pseudomonadati</taxon>
        <taxon>Gemmatimonadota</taxon>
        <taxon>Gemmatimonadia</taxon>
        <taxon>Gemmatimonadales</taxon>
        <taxon>Gemmatimonadaceae</taxon>
        <taxon>Gemmatirosa</taxon>
    </lineage>
</organism>